<dbReference type="PANTHER" id="PTHR11430">
    <property type="entry name" value="LIPOCALIN"/>
    <property type="match status" value="1"/>
</dbReference>
<dbReference type="Gene3D" id="2.40.128.20">
    <property type="match status" value="1"/>
</dbReference>
<proteinExistence type="inferred from homology"/>
<dbReference type="Ensembl" id="ENSCWAT00000001805.1">
    <property type="protein sequence ID" value="ENSCWAP00000001642.1"/>
    <property type="gene ID" value="ENSCWAG00000001374.1"/>
</dbReference>
<organism evidence="5 6">
    <name type="scientific">Catagonus wagneri</name>
    <name type="common">Chacoan peccary</name>
    <dbReference type="NCBI Taxonomy" id="51154"/>
    <lineage>
        <taxon>Eukaryota</taxon>
        <taxon>Metazoa</taxon>
        <taxon>Chordata</taxon>
        <taxon>Craniata</taxon>
        <taxon>Vertebrata</taxon>
        <taxon>Euteleostomi</taxon>
        <taxon>Mammalia</taxon>
        <taxon>Eutheria</taxon>
        <taxon>Laurasiatheria</taxon>
        <taxon>Artiodactyla</taxon>
        <taxon>Suina</taxon>
        <taxon>Tayassuidae</taxon>
        <taxon>Catagonus</taxon>
    </lineage>
</organism>
<reference evidence="5" key="1">
    <citation type="submission" date="2025-08" db="UniProtKB">
        <authorList>
            <consortium name="Ensembl"/>
        </authorList>
    </citation>
    <scope>IDENTIFICATION</scope>
</reference>
<dbReference type="AlphaFoldDB" id="A0A8C3VLP9"/>
<dbReference type="InterPro" id="IPR012674">
    <property type="entry name" value="Calycin"/>
</dbReference>
<evidence type="ECO:0000313" key="6">
    <source>
        <dbReference type="Proteomes" id="UP000694540"/>
    </source>
</evidence>
<feature type="region of interest" description="Disordered" evidence="3">
    <location>
        <begin position="25"/>
        <end position="70"/>
    </location>
</feature>
<sequence length="252" mass="26992">MRSFAGPQPGRLPGACVGPLRALPVKSTHRGSSPPHPGWTRGWAGTPPAAGPQWSRGCPHREQRRGGPGAARWQVSALSSVNGCVKEKTQATKGDAPGKFKFPEDPGKRDATVVATDYRTYAIMNITFQRGGAARSVLKLYSRNMEHNEKAMAHFLLEASERGLPTASVQRLLKDCEVGSGHLSCREVHQAPEGGETPARGLEETLETGAWGQCWVLGGAWPLAPFASSRGRPGGGHRPWGHRLGLPSSPRC</sequence>
<evidence type="ECO:0000256" key="3">
    <source>
        <dbReference type="SAM" id="MobiDB-lite"/>
    </source>
</evidence>
<dbReference type="Pfam" id="PF00061">
    <property type="entry name" value="Lipocalin"/>
    <property type="match status" value="1"/>
</dbReference>
<evidence type="ECO:0000259" key="4">
    <source>
        <dbReference type="Pfam" id="PF00061"/>
    </source>
</evidence>
<name>A0A8C3VLP9_9CETA</name>
<feature type="region of interest" description="Disordered" evidence="3">
    <location>
        <begin position="230"/>
        <end position="252"/>
    </location>
</feature>
<evidence type="ECO:0000256" key="2">
    <source>
        <dbReference type="ARBA" id="ARBA00022448"/>
    </source>
</evidence>
<keyword evidence="6" id="KW-1185">Reference proteome</keyword>
<dbReference type="Proteomes" id="UP000694540">
    <property type="component" value="Unplaced"/>
</dbReference>
<dbReference type="InterPro" id="IPR000566">
    <property type="entry name" value="Lipocln_cytosolic_FA-bd_dom"/>
</dbReference>
<dbReference type="GO" id="GO:0036094">
    <property type="term" value="F:small molecule binding"/>
    <property type="evidence" value="ECO:0007669"/>
    <property type="project" value="InterPro"/>
</dbReference>
<keyword evidence="2" id="KW-0813">Transport</keyword>
<comment type="similarity">
    <text evidence="1">Belongs to the calycin superfamily. Lipocalin family.</text>
</comment>
<dbReference type="PANTHER" id="PTHR11430:SF71">
    <property type="entry name" value="EPIDIDYMAL-SPECIFIC LIPOCALIN-5"/>
    <property type="match status" value="1"/>
</dbReference>
<protein>
    <recommendedName>
        <fullName evidence="4">Lipocalin/cytosolic fatty-acid binding domain-containing protein</fullName>
    </recommendedName>
</protein>
<feature type="domain" description="Lipocalin/cytosolic fatty-acid binding" evidence="4">
    <location>
        <begin position="83"/>
        <end position="173"/>
    </location>
</feature>
<reference evidence="5" key="2">
    <citation type="submission" date="2025-09" db="UniProtKB">
        <authorList>
            <consortium name="Ensembl"/>
        </authorList>
    </citation>
    <scope>IDENTIFICATION</scope>
</reference>
<evidence type="ECO:0000313" key="5">
    <source>
        <dbReference type="Ensembl" id="ENSCWAP00000001642.1"/>
    </source>
</evidence>
<dbReference type="GeneTree" id="ENSGT01050000244868"/>
<evidence type="ECO:0000256" key="1">
    <source>
        <dbReference type="ARBA" id="ARBA00006889"/>
    </source>
</evidence>
<accession>A0A8C3VLP9</accession>
<dbReference type="SUPFAM" id="SSF50814">
    <property type="entry name" value="Lipocalins"/>
    <property type="match status" value="1"/>
</dbReference>
<dbReference type="InterPro" id="IPR002345">
    <property type="entry name" value="Lipocalin"/>
</dbReference>